<dbReference type="PANTHER" id="PTHR33221:SF5">
    <property type="entry name" value="HTH-TYPE TRANSCRIPTIONAL REGULATOR ISCR"/>
    <property type="match status" value="1"/>
</dbReference>
<accession>A0A857N6Y9</accession>
<evidence type="ECO:0000256" key="1">
    <source>
        <dbReference type="ARBA" id="ARBA00023125"/>
    </source>
</evidence>
<dbReference type="Pfam" id="PF02082">
    <property type="entry name" value="Rrf2"/>
    <property type="match status" value="1"/>
</dbReference>
<organism evidence="2 3">
    <name type="scientific">Candidatus Chazhemtobacterium aquaticus</name>
    <dbReference type="NCBI Taxonomy" id="2715735"/>
    <lineage>
        <taxon>Bacteria</taxon>
        <taxon>Candidatus Chazhemtobacteraceae</taxon>
        <taxon>Candidatus Chazhemtobacterium</taxon>
    </lineage>
</organism>
<dbReference type="SUPFAM" id="SSF46785">
    <property type="entry name" value="Winged helix' DNA-binding domain"/>
    <property type="match status" value="1"/>
</dbReference>
<dbReference type="Proteomes" id="UP000463983">
    <property type="component" value="Chromosome"/>
</dbReference>
<reference evidence="3" key="1">
    <citation type="journal article" date="2020" name="Microorganisms">
        <title>Complete Genome of a Member of a New Bacterial Lineage in the Microgenomates Group Reveals an Unusual Nucleotide Composition Disparity Between Two Strands of DNA and Limited Metabolic Potential.</title>
        <authorList>
            <person name="Kadnikov V.V."/>
            <person name="Mardanov A.V."/>
            <person name="Beletsky A.V."/>
            <person name="Karnachuk O.V."/>
            <person name="Ravin N.V."/>
        </authorList>
    </citation>
    <scope>NUCLEOTIDE SEQUENCE [LARGE SCALE GENOMIC DNA]</scope>
</reference>
<keyword evidence="1" id="KW-0238">DNA-binding</keyword>
<dbReference type="InterPro" id="IPR036388">
    <property type="entry name" value="WH-like_DNA-bd_sf"/>
</dbReference>
<dbReference type="InterPro" id="IPR000944">
    <property type="entry name" value="Tscrpt_reg_Rrf2"/>
</dbReference>
<protein>
    <submittedName>
        <fullName evidence="2">Transcriptional regulator, BadM/Rrf2 family</fullName>
    </submittedName>
</protein>
<dbReference type="Gene3D" id="1.10.10.10">
    <property type="entry name" value="Winged helix-like DNA-binding domain superfamily/Winged helix DNA-binding domain"/>
    <property type="match status" value="1"/>
</dbReference>
<dbReference type="PROSITE" id="PS51197">
    <property type="entry name" value="HTH_RRF2_2"/>
    <property type="match status" value="1"/>
</dbReference>
<dbReference type="NCBIfam" id="TIGR00738">
    <property type="entry name" value="rrf2_super"/>
    <property type="match status" value="1"/>
</dbReference>
<dbReference type="InterPro" id="IPR036390">
    <property type="entry name" value="WH_DNA-bd_sf"/>
</dbReference>
<dbReference type="RefSeq" id="WP_236870859.1">
    <property type="nucleotide sequence ID" value="NZ_CP047901.1"/>
</dbReference>
<name>A0A857N6Y9_9BACT</name>
<dbReference type="PANTHER" id="PTHR33221">
    <property type="entry name" value="WINGED HELIX-TURN-HELIX TRANSCRIPTIONAL REGULATOR, RRF2 FAMILY"/>
    <property type="match status" value="1"/>
</dbReference>
<dbReference type="EMBL" id="CP047901">
    <property type="protein sequence ID" value="QHO63103.1"/>
    <property type="molecule type" value="Genomic_DNA"/>
</dbReference>
<proteinExistence type="predicted"/>
<gene>
    <name evidence="2" type="ORF">MICH65_0122</name>
</gene>
<dbReference type="GO" id="GO:0003677">
    <property type="term" value="F:DNA binding"/>
    <property type="evidence" value="ECO:0007669"/>
    <property type="project" value="UniProtKB-KW"/>
</dbReference>
<dbReference type="GO" id="GO:0005829">
    <property type="term" value="C:cytosol"/>
    <property type="evidence" value="ECO:0007669"/>
    <property type="project" value="TreeGrafter"/>
</dbReference>
<dbReference type="AlphaFoldDB" id="A0A857N6Y9"/>
<keyword evidence="3" id="KW-1185">Reference proteome</keyword>
<dbReference type="GO" id="GO:0003700">
    <property type="term" value="F:DNA-binding transcription factor activity"/>
    <property type="evidence" value="ECO:0007669"/>
    <property type="project" value="TreeGrafter"/>
</dbReference>
<evidence type="ECO:0000313" key="3">
    <source>
        <dbReference type="Proteomes" id="UP000463983"/>
    </source>
</evidence>
<dbReference type="KEGG" id="caqa:MICH65_0122"/>
<sequence length="134" mass="14864">MSLLGLSKKSDYGLAMLVMLAKRGVGEVVSTAEMVEEKELPRAFISQIAKEFIRVGIVGSKEGKGGGYFLKRDPEDIRVKEVVEAVEGKVRPAKCVHGECDRSDKCEHMRFMKRLAKDMEGVLESYSLAEVIGR</sequence>
<evidence type="ECO:0000313" key="2">
    <source>
        <dbReference type="EMBL" id="QHO63103.1"/>
    </source>
</evidence>